<keyword evidence="2" id="KW-0347">Helicase</keyword>
<dbReference type="InterPro" id="IPR027417">
    <property type="entry name" value="P-loop_NTPase"/>
</dbReference>
<reference evidence="2" key="1">
    <citation type="journal article" date="2017" name="Nat. Commun.">
        <title>Complete fusion of a transposon and herpesvirus created the Teratorn mobile element in medaka fish.</title>
        <authorList>
            <person name="Inoue Y."/>
            <person name="Saga T."/>
            <person name="Aikawa T."/>
            <person name="Kumagai M."/>
            <person name="Shimada A."/>
            <person name="Kawaguchi Y."/>
            <person name="Naruse K."/>
            <person name="Morishita S."/>
            <person name="Koga A."/>
            <person name="Takeda H."/>
        </authorList>
    </citation>
    <scope>NUCLEOTIDE SEQUENCE</scope>
</reference>
<accession>A0A286P9V6</accession>
<dbReference type="GO" id="GO:0004386">
    <property type="term" value="F:helicase activity"/>
    <property type="evidence" value="ECO:0007669"/>
    <property type="project" value="UniProtKB-KW"/>
</dbReference>
<gene>
    <name evidence="2" type="primary">ORF57</name>
</gene>
<keyword evidence="2" id="KW-0067">ATP-binding</keyword>
<keyword evidence="2" id="KW-0378">Hydrolase</keyword>
<dbReference type="Gene3D" id="3.40.50.300">
    <property type="entry name" value="P-loop containing nucleotide triphosphate hydrolases"/>
    <property type="match status" value="1"/>
</dbReference>
<dbReference type="SUPFAM" id="SSF52540">
    <property type="entry name" value="P-loop containing nucleoside triphosphate hydrolases"/>
    <property type="match status" value="1"/>
</dbReference>
<evidence type="ECO:0000256" key="1">
    <source>
        <dbReference type="SAM" id="MobiDB-lite"/>
    </source>
</evidence>
<sequence>MDEPGVDVSPAEGFGAPGARKRAREEPRVADEDPAARALLSLSGYCQEEWVRRMVKLHMFRGDRLKVALLSGDAGCGKSYAIGLLEKKLKALRISVAVSAMTNKAAGTLMESGHLDKVQTFHKMMGLKKDLLDDSLEADAFVERYRRCYLGAILAFRAFRRSKVDRAVDKHSCELPRPESCSACSRIFARLRGRSALADAPPFLGTNVLVVDEYGLMTARLLERMLRILALFYGPDAGPLIILAGSVSQLQPAGSGPLLWETGRMETLLCCSTPLFVNRRQFDDPGYAETLSYLQFNTVTQQSRTIFRSQLLVSERQAMDPEHEPHKTRIFHQDQQLAAYTKAYAARATRKAEVFLSVTKHGSSSKGPAQWYNVLQQATQALPKLFAMPRVFFKGGQRPRERDYLRNPELWVGCKVRMLWHMDHNGIQPVEDGPVPRKALSPAANLAGDPVSPLEVEGLISGMAFRKETQAYEFYVRGDRTGRLYKVGPSKWHCENWTVTTHPLACMLAMNTYDCQGCTISGEVLYHPPRNFSMSPIKPSVYVALSRVTRREKLQMTNCNFAESVGRVGFYDERLVAYRKRVEMNYSA</sequence>
<keyword evidence="2" id="KW-0547">Nucleotide-binding</keyword>
<dbReference type="Pfam" id="PF13245">
    <property type="entry name" value="AAA_19"/>
    <property type="match status" value="1"/>
</dbReference>
<name>A0A286P9V6_ORYLA</name>
<feature type="region of interest" description="Disordered" evidence="1">
    <location>
        <begin position="1"/>
        <end position="30"/>
    </location>
</feature>
<protein>
    <submittedName>
        <fullName evidence="2">Helicase</fullName>
    </submittedName>
</protein>
<dbReference type="EMBL" id="LC199500">
    <property type="protein sequence ID" value="BBA49217.1"/>
    <property type="molecule type" value="Genomic_DNA"/>
</dbReference>
<proteinExistence type="predicted"/>
<organism evidence="2">
    <name type="scientific">Oryzias latipes</name>
    <name type="common">Japanese rice fish</name>
    <name type="synonym">Japanese killifish</name>
    <dbReference type="NCBI Taxonomy" id="8090"/>
    <lineage>
        <taxon>Eukaryota</taxon>
        <taxon>Metazoa</taxon>
        <taxon>Chordata</taxon>
        <taxon>Craniata</taxon>
        <taxon>Vertebrata</taxon>
        <taxon>Euteleostomi</taxon>
        <taxon>Actinopterygii</taxon>
        <taxon>Neopterygii</taxon>
        <taxon>Teleostei</taxon>
        <taxon>Neoteleostei</taxon>
        <taxon>Acanthomorphata</taxon>
        <taxon>Ovalentaria</taxon>
        <taxon>Atherinomorphae</taxon>
        <taxon>Beloniformes</taxon>
        <taxon>Adrianichthyidae</taxon>
        <taxon>Oryziinae</taxon>
        <taxon>Oryzias</taxon>
    </lineage>
</organism>
<evidence type="ECO:0000313" key="2">
    <source>
        <dbReference type="EMBL" id="BBA49217.1"/>
    </source>
</evidence>
<dbReference type="AlphaFoldDB" id="A0A286P9V6"/>